<keyword evidence="1" id="KW-0808">Transferase</keyword>
<dbReference type="RefSeq" id="WP_089726179.1">
    <property type="nucleotide sequence ID" value="NZ_FNGI01000002.1"/>
</dbReference>
<dbReference type="Gene3D" id="3.40.50.300">
    <property type="entry name" value="P-loop containing nucleotide triphosphate hydrolases"/>
    <property type="match status" value="1"/>
</dbReference>
<evidence type="ECO:0000313" key="2">
    <source>
        <dbReference type="Proteomes" id="UP000198654"/>
    </source>
</evidence>
<sequence length="377" mass="43131">MASSSQPNTAGFKVTGWVSTLGGFVARNPGLWKRLGNFETKIANDAIEDIEVDRPIYVAGLARSGSTKLLEILASHPDVASHRYRDYPLVFTPYLWNRWLDKVPQRTEQAAERTHADGIKVTSESPEAFEEVLWMAYFPEIHDSTRSSVLTRDTSNPSFERFYREHIRKLLAVRKASRYIAKGNYNVSRLGYLRRIFDDARFVIPVRDPVWHIASLMKQHRLFLAGERDHPEALTHMQRVGHFEFGLDRRVINLDDDEAVADIEACWERGDDVLGWARYWALIHNHIMDRLEGDEDLRKAALVVRFEDMCQAPRENLEGVLEHCGLPIDTAFLDDAASGIHFPSYYEPGFTPQEMQIIQTETAGAARRLGYPFTQPA</sequence>
<protein>
    <submittedName>
        <fullName evidence="1">Sulfotransferase family protein</fullName>
    </submittedName>
</protein>
<dbReference type="Pfam" id="PF13469">
    <property type="entry name" value="Sulfotransfer_3"/>
    <property type="match status" value="1"/>
</dbReference>
<name>A0A1G9I1F6_9GAMM</name>
<proteinExistence type="predicted"/>
<keyword evidence="2" id="KW-1185">Reference proteome</keyword>
<accession>A0A1G9I1F6</accession>
<reference evidence="1 2" key="1">
    <citation type="submission" date="2016-10" db="EMBL/GenBank/DDBJ databases">
        <authorList>
            <person name="de Groot N.N."/>
        </authorList>
    </citation>
    <scope>NUCLEOTIDE SEQUENCE [LARGE SCALE GENOMIC DNA]</scope>
    <source>
        <strain evidence="1 2">DSM 14789</strain>
    </source>
</reference>
<dbReference type="EMBL" id="FNGI01000002">
    <property type="protein sequence ID" value="SDL18866.1"/>
    <property type="molecule type" value="Genomic_DNA"/>
</dbReference>
<dbReference type="Proteomes" id="UP000198654">
    <property type="component" value="Unassembled WGS sequence"/>
</dbReference>
<dbReference type="AlphaFoldDB" id="A0A1G9I1F6"/>
<gene>
    <name evidence="1" type="ORF">SAMN05661010_01003</name>
</gene>
<dbReference type="STRING" id="119000.SAMN05661010_01003"/>
<organism evidence="1 2">
    <name type="scientific">Modicisalibacter muralis</name>
    <dbReference type="NCBI Taxonomy" id="119000"/>
    <lineage>
        <taxon>Bacteria</taxon>
        <taxon>Pseudomonadati</taxon>
        <taxon>Pseudomonadota</taxon>
        <taxon>Gammaproteobacteria</taxon>
        <taxon>Oceanospirillales</taxon>
        <taxon>Halomonadaceae</taxon>
        <taxon>Modicisalibacter</taxon>
    </lineage>
</organism>
<dbReference type="GO" id="GO:0016740">
    <property type="term" value="F:transferase activity"/>
    <property type="evidence" value="ECO:0007669"/>
    <property type="project" value="UniProtKB-KW"/>
</dbReference>
<dbReference type="SUPFAM" id="SSF52540">
    <property type="entry name" value="P-loop containing nucleoside triphosphate hydrolases"/>
    <property type="match status" value="1"/>
</dbReference>
<dbReference type="OrthoDB" id="1441538at2"/>
<evidence type="ECO:0000313" key="1">
    <source>
        <dbReference type="EMBL" id="SDL18866.1"/>
    </source>
</evidence>
<dbReference type="InterPro" id="IPR027417">
    <property type="entry name" value="P-loop_NTPase"/>
</dbReference>